<dbReference type="Pfam" id="PF07992">
    <property type="entry name" value="Pyr_redox_2"/>
    <property type="match status" value="1"/>
</dbReference>
<keyword evidence="7" id="KW-0999">Mitochondrion inner membrane</keyword>
<evidence type="ECO:0000256" key="2">
    <source>
        <dbReference type="ARBA" id="ARBA00004275"/>
    </source>
</evidence>
<dbReference type="GO" id="GO:0050136">
    <property type="term" value="F:NADH dehydrogenase (quinone) (non-electrogenic) activity"/>
    <property type="evidence" value="ECO:0007669"/>
    <property type="project" value="UniProtKB-EC"/>
</dbReference>
<evidence type="ECO:0000256" key="9">
    <source>
        <dbReference type="ARBA" id="ARBA00022837"/>
    </source>
</evidence>
<dbReference type="FunFam" id="3.50.50.100:FF:000002">
    <property type="entry name" value="External alternative NAD(P)H-ubiquinone oxidoreductase B1, mitochondrial"/>
    <property type="match status" value="1"/>
</dbReference>
<evidence type="ECO:0000256" key="10">
    <source>
        <dbReference type="ARBA" id="ARBA00022857"/>
    </source>
</evidence>
<keyword evidence="14" id="KW-0496">Mitochondrion</keyword>
<feature type="domain" description="EF-hand" evidence="19">
    <location>
        <begin position="383"/>
        <end position="418"/>
    </location>
</feature>
<evidence type="ECO:0000256" key="4">
    <source>
        <dbReference type="ARBA" id="ARBA00012637"/>
    </source>
</evidence>
<protein>
    <recommendedName>
        <fullName evidence="4">NADH:ubiquinone reductase (non-electrogenic)</fullName>
        <ecNumber evidence="4">1.6.5.9</ecNumber>
    </recommendedName>
</protein>
<keyword evidence="21" id="KW-1185">Reference proteome</keyword>
<organism evidence="20 21">
    <name type="scientific">Kingdonia uniflora</name>
    <dbReference type="NCBI Taxonomy" id="39325"/>
    <lineage>
        <taxon>Eukaryota</taxon>
        <taxon>Viridiplantae</taxon>
        <taxon>Streptophyta</taxon>
        <taxon>Embryophyta</taxon>
        <taxon>Tracheophyta</taxon>
        <taxon>Spermatophyta</taxon>
        <taxon>Magnoliopsida</taxon>
        <taxon>Ranunculales</taxon>
        <taxon>Circaeasteraceae</taxon>
        <taxon>Kingdonia</taxon>
    </lineage>
</organism>
<dbReference type="OrthoDB" id="3244603at2759"/>
<dbReference type="InterPro" id="IPR002048">
    <property type="entry name" value="EF_hand_dom"/>
</dbReference>
<evidence type="ECO:0000256" key="16">
    <source>
        <dbReference type="ARBA" id="ARBA00023140"/>
    </source>
</evidence>
<dbReference type="Proteomes" id="UP000541444">
    <property type="component" value="Unassembled WGS sequence"/>
</dbReference>
<evidence type="ECO:0000256" key="5">
    <source>
        <dbReference type="ARBA" id="ARBA00022630"/>
    </source>
</evidence>
<dbReference type="EC" id="1.6.5.9" evidence="4"/>
<dbReference type="InterPro" id="IPR045024">
    <property type="entry name" value="NDH-2"/>
</dbReference>
<keyword evidence="12" id="KW-0560">Oxidoreductase</keyword>
<evidence type="ECO:0000256" key="3">
    <source>
        <dbReference type="ARBA" id="ARBA00005272"/>
    </source>
</evidence>
<comment type="similarity">
    <text evidence="3">Belongs to the NADH dehydrogenase family.</text>
</comment>
<dbReference type="InterPro" id="IPR036188">
    <property type="entry name" value="FAD/NAD-bd_sf"/>
</dbReference>
<dbReference type="Pfam" id="PF22366">
    <property type="entry name" value="NDH2_C"/>
    <property type="match status" value="1"/>
</dbReference>
<comment type="catalytic activity">
    <reaction evidence="17">
        <text>a quinone + NADH + H(+) = a quinol + NAD(+)</text>
        <dbReference type="Rhea" id="RHEA:46160"/>
        <dbReference type="ChEBI" id="CHEBI:15378"/>
        <dbReference type="ChEBI" id="CHEBI:24646"/>
        <dbReference type="ChEBI" id="CHEBI:57540"/>
        <dbReference type="ChEBI" id="CHEBI:57945"/>
        <dbReference type="ChEBI" id="CHEBI:132124"/>
        <dbReference type="EC" id="1.6.5.9"/>
    </reaction>
</comment>
<evidence type="ECO:0000256" key="18">
    <source>
        <dbReference type="ARBA" id="ARBA00049010"/>
    </source>
</evidence>
<evidence type="ECO:0000256" key="6">
    <source>
        <dbReference type="ARBA" id="ARBA00022723"/>
    </source>
</evidence>
<evidence type="ECO:0000256" key="15">
    <source>
        <dbReference type="ARBA" id="ARBA00023136"/>
    </source>
</evidence>
<dbReference type="GO" id="GO:0005777">
    <property type="term" value="C:peroxisome"/>
    <property type="evidence" value="ECO:0007669"/>
    <property type="project" value="UniProtKB-SubCell"/>
</dbReference>
<dbReference type="PANTHER" id="PTHR43706:SF47">
    <property type="entry name" value="EXTERNAL NADH-UBIQUINONE OXIDOREDUCTASE 1, MITOCHONDRIAL-RELATED"/>
    <property type="match status" value="1"/>
</dbReference>
<keyword evidence="13" id="KW-0520">NAD</keyword>
<dbReference type="AlphaFoldDB" id="A0A7J7N842"/>
<dbReference type="SUPFAM" id="SSF47473">
    <property type="entry name" value="EF-hand"/>
    <property type="match status" value="1"/>
</dbReference>
<keyword evidence="10" id="KW-0521">NADP</keyword>
<evidence type="ECO:0000259" key="19">
    <source>
        <dbReference type="PROSITE" id="PS50222"/>
    </source>
</evidence>
<dbReference type="GO" id="GO:0005743">
    <property type="term" value="C:mitochondrial inner membrane"/>
    <property type="evidence" value="ECO:0007669"/>
    <property type="project" value="UniProtKB-SubCell"/>
</dbReference>
<comment type="caution">
    <text evidence="20">The sequence shown here is derived from an EMBL/GenBank/DDBJ whole genome shotgun (WGS) entry which is preliminary data.</text>
</comment>
<sequence length="585" mass="65589">MRGGVVSLFERAFQDYPSLSKLIVLFTVSGGGLVAYAEAKPHSSLSGVESSQVDTKKKRVLVLGTGWAGTSFLKNVDSSLYDIQVISPRNYFAFTPLLPSVTCGTVEPRSIVEPIRNIIKKKSGEIGFWEAECFKIDAKNNKVHCQPTPSVGSTDLGVKEEFIVDYDYLVVALGARANTFNTPGVVENCHFLKEIEDAQNIRRSVIDCFERASLPNLSEEEKRKNLHFVVVGGGPTGVEFAAELHDFIREDLVKLYPAIKDLIKITLLEAGDNILNMFDKRITTFAEDKFRRDGINLKTGSMVVKVTDKEISTKERSTGETSSIPYGMIVWSTGIGTRPVIMDFMHQTGQTNRRVLGTDEWLRVEGCDRVYAIGDCATINQRRVMEDIAVIFSKADEDKSGTLTVKEFQDVLHDICLRYPQMELYLKNNRMKNIVDLLTDPKANVNKESIELDIEAFKSSLSQVDSQMKNLPATAQVAAQQGSYLANCFNRMKECEENPEGPLRFRGIGRHRFLPFRYKHLGQFAPLGGEQTAAQLPGDWVSIGRSSQWLWYSVYASKLVSWRTRALVISDWIRRSIFGRDSSGI</sequence>
<dbReference type="PROSITE" id="PS00018">
    <property type="entry name" value="EF_HAND_1"/>
    <property type="match status" value="1"/>
</dbReference>
<dbReference type="PRINTS" id="PR00368">
    <property type="entry name" value="FADPNR"/>
</dbReference>
<dbReference type="PROSITE" id="PS50222">
    <property type="entry name" value="EF_HAND_2"/>
    <property type="match status" value="1"/>
</dbReference>
<keyword evidence="16" id="KW-0576">Peroxisome</keyword>
<dbReference type="SMART" id="SM00054">
    <property type="entry name" value="EFh"/>
    <property type="match status" value="1"/>
</dbReference>
<evidence type="ECO:0000256" key="11">
    <source>
        <dbReference type="ARBA" id="ARBA00022946"/>
    </source>
</evidence>
<evidence type="ECO:0000256" key="8">
    <source>
        <dbReference type="ARBA" id="ARBA00022827"/>
    </source>
</evidence>
<dbReference type="Gene3D" id="3.50.50.100">
    <property type="match status" value="2"/>
</dbReference>
<dbReference type="InterPro" id="IPR023753">
    <property type="entry name" value="FAD/NAD-binding_dom"/>
</dbReference>
<keyword evidence="9" id="KW-0106">Calcium</keyword>
<dbReference type="InterPro" id="IPR054585">
    <property type="entry name" value="NDH2-like_C"/>
</dbReference>
<reference evidence="20 21" key="1">
    <citation type="journal article" date="2020" name="IScience">
        <title>Genome Sequencing of the Endangered Kingdonia uniflora (Circaeasteraceae, Ranunculales) Reveals Potential Mechanisms of Evolutionary Specialization.</title>
        <authorList>
            <person name="Sun Y."/>
            <person name="Deng T."/>
            <person name="Zhang A."/>
            <person name="Moore M.J."/>
            <person name="Landis J.B."/>
            <person name="Lin N."/>
            <person name="Zhang H."/>
            <person name="Zhang X."/>
            <person name="Huang J."/>
            <person name="Zhang X."/>
            <person name="Sun H."/>
            <person name="Wang H."/>
        </authorList>
    </citation>
    <scope>NUCLEOTIDE SEQUENCE [LARGE SCALE GENOMIC DNA]</scope>
    <source>
        <strain evidence="20">TB1705</strain>
        <tissue evidence="20">Leaf</tissue>
    </source>
</reference>
<proteinExistence type="inferred from homology"/>
<evidence type="ECO:0000313" key="20">
    <source>
        <dbReference type="EMBL" id="KAF6163315.1"/>
    </source>
</evidence>
<dbReference type="EMBL" id="JACGCM010000999">
    <property type="protein sequence ID" value="KAF6163315.1"/>
    <property type="molecule type" value="Genomic_DNA"/>
</dbReference>
<accession>A0A7J7N842</accession>
<dbReference type="FunFam" id="3.50.50.100:FF:000008">
    <property type="entry name" value="External alternative NAD(P)H-ubiquinone oxidoreductase B1, mitochondrial"/>
    <property type="match status" value="1"/>
</dbReference>
<evidence type="ECO:0000256" key="17">
    <source>
        <dbReference type="ARBA" id="ARBA00047599"/>
    </source>
</evidence>
<dbReference type="SUPFAM" id="SSF51905">
    <property type="entry name" value="FAD/NAD(P)-binding domain"/>
    <property type="match status" value="2"/>
</dbReference>
<evidence type="ECO:0000256" key="12">
    <source>
        <dbReference type="ARBA" id="ARBA00023002"/>
    </source>
</evidence>
<dbReference type="GO" id="GO:0005509">
    <property type="term" value="F:calcium ion binding"/>
    <property type="evidence" value="ECO:0007669"/>
    <property type="project" value="InterPro"/>
</dbReference>
<evidence type="ECO:0000256" key="13">
    <source>
        <dbReference type="ARBA" id="ARBA00023027"/>
    </source>
</evidence>
<dbReference type="InterPro" id="IPR018247">
    <property type="entry name" value="EF_Hand_1_Ca_BS"/>
</dbReference>
<gene>
    <name evidence="20" type="ORF">GIB67_025179</name>
</gene>
<keyword evidence="5" id="KW-0285">Flavoprotein</keyword>
<evidence type="ECO:0000256" key="7">
    <source>
        <dbReference type="ARBA" id="ARBA00022792"/>
    </source>
</evidence>
<evidence type="ECO:0000256" key="14">
    <source>
        <dbReference type="ARBA" id="ARBA00023128"/>
    </source>
</evidence>
<name>A0A7J7N842_9MAGN</name>
<evidence type="ECO:0000313" key="21">
    <source>
        <dbReference type="Proteomes" id="UP000541444"/>
    </source>
</evidence>
<keyword evidence="6" id="KW-0479">Metal-binding</keyword>
<keyword evidence="11" id="KW-0809">Transit peptide</keyword>
<keyword evidence="15" id="KW-0472">Membrane</keyword>
<dbReference type="InterPro" id="IPR011992">
    <property type="entry name" value="EF-hand-dom_pair"/>
</dbReference>
<dbReference type="PANTHER" id="PTHR43706">
    <property type="entry name" value="NADH DEHYDROGENASE"/>
    <property type="match status" value="1"/>
</dbReference>
<comment type="subcellular location">
    <subcellularLocation>
        <location evidence="1">Mitochondrion inner membrane</location>
        <topology evidence="1">Peripheral membrane protein</topology>
        <orientation evidence="1">Intermembrane side</orientation>
    </subcellularLocation>
    <subcellularLocation>
        <location evidence="2">Peroxisome</location>
    </subcellularLocation>
</comment>
<keyword evidence="8" id="KW-0274">FAD</keyword>
<evidence type="ECO:0000256" key="1">
    <source>
        <dbReference type="ARBA" id="ARBA00004137"/>
    </source>
</evidence>
<comment type="catalytic activity">
    <reaction evidence="18">
        <text>a ubiquinone + NADH + H(+) = a ubiquinol + NAD(+)</text>
        <dbReference type="Rhea" id="RHEA:23152"/>
        <dbReference type="Rhea" id="RHEA-COMP:9565"/>
        <dbReference type="Rhea" id="RHEA-COMP:9566"/>
        <dbReference type="ChEBI" id="CHEBI:15378"/>
        <dbReference type="ChEBI" id="CHEBI:16389"/>
        <dbReference type="ChEBI" id="CHEBI:17976"/>
        <dbReference type="ChEBI" id="CHEBI:57540"/>
        <dbReference type="ChEBI" id="CHEBI:57945"/>
    </reaction>
</comment>